<dbReference type="PANTHER" id="PTHR33937">
    <property type="entry name" value="IRON-MOLYBDENUM PROTEIN-RELATED-RELATED"/>
    <property type="match status" value="1"/>
</dbReference>
<evidence type="ECO:0000313" key="3">
    <source>
        <dbReference type="EMBL" id="ABM80552.1"/>
    </source>
</evidence>
<proteinExistence type="predicted"/>
<dbReference type="RefSeq" id="WP_011821870.1">
    <property type="nucleotide sequence ID" value="NC_008818.1"/>
</dbReference>
<dbReference type="EMBL" id="CP000493">
    <property type="protein sequence ID" value="ABM80552.1"/>
    <property type="molecule type" value="Genomic_DNA"/>
</dbReference>
<evidence type="ECO:0000259" key="2">
    <source>
        <dbReference type="Pfam" id="PF02579"/>
    </source>
</evidence>
<evidence type="ECO:0000313" key="4">
    <source>
        <dbReference type="Proteomes" id="UP000002593"/>
    </source>
</evidence>
<evidence type="ECO:0000256" key="1">
    <source>
        <dbReference type="SAM" id="MobiDB-lite"/>
    </source>
</evidence>
<feature type="region of interest" description="Disordered" evidence="1">
    <location>
        <begin position="1"/>
        <end position="20"/>
    </location>
</feature>
<name>A2BKP1_HYPBU</name>
<dbReference type="Gene3D" id="3.30.420.130">
    <property type="entry name" value="Dinitrogenase iron-molybdenum cofactor biosynthesis domain"/>
    <property type="match status" value="1"/>
</dbReference>
<dbReference type="InterPro" id="IPR036105">
    <property type="entry name" value="DiNase_FeMo-co_biosyn_sf"/>
</dbReference>
<accession>A2BKP1</accession>
<reference evidence="3 4" key="1">
    <citation type="journal article" date="2007" name="Archaea">
        <title>The genome of Hyperthermus butylicus: a sulfur-reducing, peptide fermenting, neutrophilic Crenarchaeote growing up to 108 degrees C.</title>
        <authorList>
            <person name="Brugger K."/>
            <person name="Chen L."/>
            <person name="Stark M."/>
            <person name="Zibat A."/>
            <person name="Redder P."/>
            <person name="Ruepp A."/>
            <person name="Awayez M."/>
            <person name="She Q."/>
            <person name="Garrett R.A."/>
            <person name="Klenk H.P."/>
        </authorList>
    </citation>
    <scope>NUCLEOTIDE SEQUENCE [LARGE SCALE GENOMIC DNA]</scope>
    <source>
        <strain evidence="4">DSM 5456 / JCM 9403 / PLM1-5</strain>
    </source>
</reference>
<dbReference type="OrthoDB" id="387206at2157"/>
<dbReference type="PANTHER" id="PTHR33937:SF2">
    <property type="entry name" value="DINITROGENASE IRON-MOLYBDENUM COFACTOR BIOSYNTHESIS DOMAIN-CONTAINING PROTEIN"/>
    <property type="match status" value="1"/>
</dbReference>
<dbReference type="SUPFAM" id="SSF53146">
    <property type="entry name" value="Nitrogenase accessory factor-like"/>
    <property type="match status" value="1"/>
</dbReference>
<dbReference type="InterPro" id="IPR051840">
    <property type="entry name" value="NifX/NifY_domain"/>
</dbReference>
<organism evidence="3 4">
    <name type="scientific">Hyperthermus butylicus (strain DSM 5456 / JCM 9403 / PLM1-5)</name>
    <dbReference type="NCBI Taxonomy" id="415426"/>
    <lineage>
        <taxon>Archaea</taxon>
        <taxon>Thermoproteota</taxon>
        <taxon>Thermoprotei</taxon>
        <taxon>Desulfurococcales</taxon>
        <taxon>Pyrodictiaceae</taxon>
        <taxon>Hyperthermus</taxon>
    </lineage>
</organism>
<dbReference type="KEGG" id="hbu:Hbut_0697"/>
<dbReference type="InterPro" id="IPR003731">
    <property type="entry name" value="Di-Nase_FeMo-co_biosynth"/>
</dbReference>
<sequence length="151" mass="16220">MTGYGEDVHHGGHGAHHDPEKIRRAIEAAKQLPRKPKPQGVVRVAAGLEEHTGPRSRVSWSITHAPYLAIVDIADANIADILVAPNPLADMRGGVGIAIARWLIDNNVDIVVVGHIGHHALEAINAKKIKIVQPMPGETLVNVLRRIGLLA</sequence>
<dbReference type="STRING" id="415426.Hbut_0697"/>
<gene>
    <name evidence="3" type="ordered locus">Hbut_0697</name>
</gene>
<dbReference type="GeneID" id="59861482"/>
<dbReference type="AlphaFoldDB" id="A2BKP1"/>
<dbReference type="Pfam" id="PF02579">
    <property type="entry name" value="Nitro_FeMo-Co"/>
    <property type="match status" value="1"/>
</dbReference>
<protein>
    <recommendedName>
        <fullName evidence="2">Dinitrogenase iron-molybdenum cofactor biosynthesis domain-containing protein</fullName>
    </recommendedName>
</protein>
<dbReference type="EnsemblBacteria" id="ABM80552">
    <property type="protein sequence ID" value="ABM80552"/>
    <property type="gene ID" value="Hbut_0697"/>
</dbReference>
<keyword evidence="4" id="KW-1185">Reference proteome</keyword>
<dbReference type="Proteomes" id="UP000002593">
    <property type="component" value="Chromosome"/>
</dbReference>
<dbReference type="HOGENOM" id="CLU_1773082_0_0_2"/>
<feature type="domain" description="Dinitrogenase iron-molybdenum cofactor biosynthesis" evidence="2">
    <location>
        <begin position="55"/>
        <end position="146"/>
    </location>
</feature>
<dbReference type="eggNOG" id="arCOG02734">
    <property type="taxonomic scope" value="Archaea"/>
</dbReference>